<dbReference type="Gene3D" id="1.20.1250.20">
    <property type="entry name" value="MFS general substrate transporter like domains"/>
    <property type="match status" value="1"/>
</dbReference>
<dbReference type="InterPro" id="IPR036259">
    <property type="entry name" value="MFS_trans_sf"/>
</dbReference>
<dbReference type="EMBL" id="MRZV01000029">
    <property type="protein sequence ID" value="PIK61573.1"/>
    <property type="molecule type" value="Genomic_DNA"/>
</dbReference>
<feature type="transmembrane region" description="Helical" evidence="2">
    <location>
        <begin position="201"/>
        <end position="218"/>
    </location>
</feature>
<keyword evidence="2" id="KW-0812">Transmembrane</keyword>
<evidence type="ECO:0000256" key="1">
    <source>
        <dbReference type="SAM" id="MobiDB-lite"/>
    </source>
</evidence>
<comment type="caution">
    <text evidence="3">The sequence shown here is derived from an EMBL/GenBank/DDBJ whole genome shotgun (WGS) entry which is preliminary data.</text>
</comment>
<reference evidence="3 4" key="1">
    <citation type="journal article" date="2017" name="PLoS Biol.">
        <title>The sea cucumber genome provides insights into morphological evolution and visceral regeneration.</title>
        <authorList>
            <person name="Zhang X."/>
            <person name="Sun L."/>
            <person name="Yuan J."/>
            <person name="Sun Y."/>
            <person name="Gao Y."/>
            <person name="Zhang L."/>
            <person name="Li S."/>
            <person name="Dai H."/>
            <person name="Hamel J.F."/>
            <person name="Liu C."/>
            <person name="Yu Y."/>
            <person name="Liu S."/>
            <person name="Lin W."/>
            <person name="Guo K."/>
            <person name="Jin S."/>
            <person name="Xu P."/>
            <person name="Storey K.B."/>
            <person name="Huan P."/>
            <person name="Zhang T."/>
            <person name="Zhou Y."/>
            <person name="Zhang J."/>
            <person name="Lin C."/>
            <person name="Li X."/>
            <person name="Xing L."/>
            <person name="Huo D."/>
            <person name="Sun M."/>
            <person name="Wang L."/>
            <person name="Mercier A."/>
            <person name="Li F."/>
            <person name="Yang H."/>
            <person name="Xiang J."/>
        </authorList>
    </citation>
    <scope>NUCLEOTIDE SEQUENCE [LARGE SCALE GENOMIC DNA]</scope>
    <source>
        <strain evidence="3">Shaxun</strain>
        <tissue evidence="3">Muscle</tissue>
    </source>
</reference>
<dbReference type="Proteomes" id="UP000230750">
    <property type="component" value="Unassembled WGS sequence"/>
</dbReference>
<feature type="transmembrane region" description="Helical" evidence="2">
    <location>
        <begin position="293"/>
        <end position="314"/>
    </location>
</feature>
<evidence type="ECO:0000256" key="2">
    <source>
        <dbReference type="SAM" id="Phobius"/>
    </source>
</evidence>
<dbReference type="PANTHER" id="PTHR11360">
    <property type="entry name" value="MONOCARBOXYLATE TRANSPORTER"/>
    <property type="match status" value="1"/>
</dbReference>
<feature type="transmembrane region" description="Helical" evidence="2">
    <location>
        <begin position="67"/>
        <end position="88"/>
    </location>
</feature>
<keyword evidence="4" id="KW-1185">Reference proteome</keyword>
<name>A0A2G8LMT9_STIJA</name>
<evidence type="ECO:0000313" key="4">
    <source>
        <dbReference type="Proteomes" id="UP000230750"/>
    </source>
</evidence>
<dbReference type="AlphaFoldDB" id="A0A2G8LMT9"/>
<feature type="transmembrane region" description="Helical" evidence="2">
    <location>
        <begin position="224"/>
        <end position="246"/>
    </location>
</feature>
<feature type="transmembrane region" description="Helical" evidence="2">
    <location>
        <begin position="138"/>
        <end position="160"/>
    </location>
</feature>
<protein>
    <submittedName>
        <fullName evidence="3">Putative monocarboxylate transporter 12-like</fullName>
    </submittedName>
</protein>
<evidence type="ECO:0000313" key="3">
    <source>
        <dbReference type="EMBL" id="PIK61573.1"/>
    </source>
</evidence>
<dbReference type="GO" id="GO:0008028">
    <property type="term" value="F:monocarboxylic acid transmembrane transporter activity"/>
    <property type="evidence" value="ECO:0007669"/>
    <property type="project" value="TreeGrafter"/>
</dbReference>
<dbReference type="OrthoDB" id="6499973at2759"/>
<accession>A0A2G8LMT9</accession>
<dbReference type="InterPro" id="IPR050327">
    <property type="entry name" value="Proton-linked_MCT"/>
</dbReference>
<sequence length="326" mass="35608">MSGLKLAFILDLAGIGFGISNIPLYIALAETFQDSFGTAHSAVSFIGNFGMMLIPLLLEYWREKYGLTGSLVLFGALMWNQIVSGVLLESKASTEHRKEPIDEEAETSSIAPRPDPSASMEDSGGIYHAIIAHPTIPCFYAAQCIHMLVMVSWCMFLLPYGVEKGYTQGEAILLTTIGGFGFSLGRGLVIFVFYLKWQSRLVLIITPISLATVLFVLTVFTNDLILLCFESGIIGICLGYISSWMFSYGRDITCLHHFNSTAAWSMLSLGTGMICSGPLSGSVYNIRGTYDDVFIFLTILAVVEAVTIIASISLNRRSPSCDYGDK</sequence>
<feature type="transmembrane region" description="Helical" evidence="2">
    <location>
        <begin position="172"/>
        <end position="194"/>
    </location>
</feature>
<organism evidence="3 4">
    <name type="scientific">Stichopus japonicus</name>
    <name type="common">Sea cucumber</name>
    <dbReference type="NCBI Taxonomy" id="307972"/>
    <lineage>
        <taxon>Eukaryota</taxon>
        <taxon>Metazoa</taxon>
        <taxon>Echinodermata</taxon>
        <taxon>Eleutherozoa</taxon>
        <taxon>Echinozoa</taxon>
        <taxon>Holothuroidea</taxon>
        <taxon>Aspidochirotacea</taxon>
        <taxon>Aspidochirotida</taxon>
        <taxon>Stichopodidae</taxon>
        <taxon>Apostichopus</taxon>
    </lineage>
</organism>
<keyword evidence="2" id="KW-0472">Membrane</keyword>
<feature type="transmembrane region" description="Helical" evidence="2">
    <location>
        <begin position="40"/>
        <end position="61"/>
    </location>
</feature>
<proteinExistence type="predicted"/>
<feature type="region of interest" description="Disordered" evidence="1">
    <location>
        <begin position="94"/>
        <end position="121"/>
    </location>
</feature>
<keyword evidence="2" id="KW-1133">Transmembrane helix</keyword>
<feature type="transmembrane region" description="Helical" evidence="2">
    <location>
        <begin position="258"/>
        <end position="281"/>
    </location>
</feature>
<dbReference type="PANTHER" id="PTHR11360:SF303">
    <property type="entry name" value="MAJOR FACILITATOR SUPERFAMILY (MFS) PROFILE DOMAIN-CONTAINING PROTEIN"/>
    <property type="match status" value="1"/>
</dbReference>
<dbReference type="SUPFAM" id="SSF103473">
    <property type="entry name" value="MFS general substrate transporter"/>
    <property type="match status" value="1"/>
</dbReference>
<gene>
    <name evidence="3" type="ORF">BSL78_01498</name>
</gene>
<feature type="transmembrane region" description="Helical" evidence="2">
    <location>
        <begin position="6"/>
        <end position="28"/>
    </location>
</feature>